<proteinExistence type="predicted"/>
<dbReference type="STRING" id="1817825.A2720_03625"/>
<dbReference type="EMBL" id="MFEL01000012">
    <property type="protein sequence ID" value="OGE80971.1"/>
    <property type="molecule type" value="Genomic_DNA"/>
</dbReference>
<evidence type="ECO:0008006" key="3">
    <source>
        <dbReference type="Google" id="ProtNLM"/>
    </source>
</evidence>
<organism evidence="1 2">
    <name type="scientific">Candidatus Doudnabacteria bacterium RIFCSPHIGHO2_01_FULL_46_24</name>
    <dbReference type="NCBI Taxonomy" id="1817825"/>
    <lineage>
        <taxon>Bacteria</taxon>
        <taxon>Candidatus Doudnaibacteriota</taxon>
    </lineage>
</organism>
<evidence type="ECO:0000313" key="2">
    <source>
        <dbReference type="Proteomes" id="UP000178892"/>
    </source>
</evidence>
<sequence>MNHKEWVKNQFRAVKGRTIYRDVIIHASFVETATKQLGMGQDFQCSIKILNARCPESKKEIDKLEQLRKMRNRMVHDLLKDEHLTNAEVIKTIRSMKKLLREIYNTENGIIKKHFEERHQIDTRDFK</sequence>
<dbReference type="Proteomes" id="UP000178892">
    <property type="component" value="Unassembled WGS sequence"/>
</dbReference>
<dbReference type="AlphaFoldDB" id="A0A1F5NTH5"/>
<comment type="caution">
    <text evidence="1">The sequence shown here is derived from an EMBL/GenBank/DDBJ whole genome shotgun (WGS) entry which is preliminary data.</text>
</comment>
<evidence type="ECO:0000313" key="1">
    <source>
        <dbReference type="EMBL" id="OGE80971.1"/>
    </source>
</evidence>
<reference evidence="1 2" key="1">
    <citation type="journal article" date="2016" name="Nat. Commun.">
        <title>Thousands of microbial genomes shed light on interconnected biogeochemical processes in an aquifer system.</title>
        <authorList>
            <person name="Anantharaman K."/>
            <person name="Brown C.T."/>
            <person name="Hug L.A."/>
            <person name="Sharon I."/>
            <person name="Castelle C.J."/>
            <person name="Probst A.J."/>
            <person name="Thomas B.C."/>
            <person name="Singh A."/>
            <person name="Wilkins M.J."/>
            <person name="Karaoz U."/>
            <person name="Brodie E.L."/>
            <person name="Williams K.H."/>
            <person name="Hubbard S.S."/>
            <person name="Banfield J.F."/>
        </authorList>
    </citation>
    <scope>NUCLEOTIDE SEQUENCE [LARGE SCALE GENOMIC DNA]</scope>
</reference>
<protein>
    <recommendedName>
        <fullName evidence="3">DUF86 domain-containing protein</fullName>
    </recommendedName>
</protein>
<accession>A0A1F5NTH5</accession>
<name>A0A1F5NTH5_9BACT</name>
<gene>
    <name evidence="1" type="ORF">A2720_03625</name>
</gene>